<dbReference type="CDD" id="cd11615">
    <property type="entry name" value="SAF_NeuB_like"/>
    <property type="match status" value="1"/>
</dbReference>
<dbReference type="InterPro" id="IPR057736">
    <property type="entry name" value="SAF_PseI/NeuA/NeuB"/>
</dbReference>
<dbReference type="EMBL" id="JBIXLL010000001">
    <property type="protein sequence ID" value="MFJ5427983.1"/>
    <property type="molecule type" value="Genomic_DNA"/>
</dbReference>
<protein>
    <submittedName>
        <fullName evidence="2">N-acetylneuraminate synthase family protein</fullName>
    </submittedName>
</protein>
<dbReference type="InterPro" id="IPR013974">
    <property type="entry name" value="SAF"/>
</dbReference>
<dbReference type="PANTHER" id="PTHR42966">
    <property type="entry name" value="N-ACETYLNEURAMINATE SYNTHASE"/>
    <property type="match status" value="1"/>
</dbReference>
<evidence type="ECO:0000313" key="3">
    <source>
        <dbReference type="Proteomes" id="UP001617689"/>
    </source>
</evidence>
<dbReference type="Gene3D" id="3.20.20.70">
    <property type="entry name" value="Aldolase class I"/>
    <property type="match status" value="1"/>
</dbReference>
<dbReference type="InterPro" id="IPR013785">
    <property type="entry name" value="Aldolase_TIM"/>
</dbReference>
<proteinExistence type="predicted"/>
<comment type="caution">
    <text evidence="2">The sequence shown here is derived from an EMBL/GenBank/DDBJ whole genome shotgun (WGS) entry which is preliminary data.</text>
</comment>
<dbReference type="SMART" id="SM00858">
    <property type="entry name" value="SAF"/>
    <property type="match status" value="1"/>
</dbReference>
<gene>
    <name evidence="2" type="ORF">ACIPUP_02290</name>
</gene>
<dbReference type="InterPro" id="IPR036732">
    <property type="entry name" value="AFP_Neu5c_C_sf"/>
</dbReference>
<feature type="domain" description="AFP-like" evidence="1">
    <location>
        <begin position="288"/>
        <end position="346"/>
    </location>
</feature>
<dbReference type="InterPro" id="IPR006190">
    <property type="entry name" value="SAF_AFP_Neu5Ac"/>
</dbReference>
<dbReference type="SUPFAM" id="SSF51569">
    <property type="entry name" value="Aldolase"/>
    <property type="match status" value="1"/>
</dbReference>
<dbReference type="RefSeq" id="WP_400394009.1">
    <property type="nucleotide sequence ID" value="NZ_JBIXLL010000001.1"/>
</dbReference>
<organism evidence="2 3">
    <name type="scientific">Pectobacterium actinidiae</name>
    <dbReference type="NCBI Taxonomy" id="1507808"/>
    <lineage>
        <taxon>Bacteria</taxon>
        <taxon>Pseudomonadati</taxon>
        <taxon>Pseudomonadota</taxon>
        <taxon>Gammaproteobacteria</taxon>
        <taxon>Enterobacterales</taxon>
        <taxon>Pectobacteriaceae</taxon>
        <taxon>Pectobacterium</taxon>
    </lineage>
</organism>
<evidence type="ECO:0000313" key="2">
    <source>
        <dbReference type="EMBL" id="MFJ5427983.1"/>
    </source>
</evidence>
<dbReference type="Proteomes" id="UP001617689">
    <property type="component" value="Unassembled WGS sequence"/>
</dbReference>
<name>A0ABW8G8V3_9GAMM</name>
<dbReference type="SUPFAM" id="SSF51269">
    <property type="entry name" value="AFP III-like domain"/>
    <property type="match status" value="1"/>
</dbReference>
<dbReference type="InterPro" id="IPR051690">
    <property type="entry name" value="PseI-like"/>
</dbReference>
<dbReference type="Pfam" id="PF08666">
    <property type="entry name" value="SAF"/>
    <property type="match status" value="1"/>
</dbReference>
<dbReference type="InterPro" id="IPR013132">
    <property type="entry name" value="PseI/NeuA/B-like_N"/>
</dbReference>
<accession>A0ABW8G8V3</accession>
<keyword evidence="3" id="KW-1185">Reference proteome</keyword>
<reference evidence="2 3" key="1">
    <citation type="submission" date="2024-10" db="EMBL/GenBank/DDBJ databases">
        <authorList>
            <person name="Lu C.-H."/>
        </authorList>
    </citation>
    <scope>NUCLEOTIDE SEQUENCE [LARGE SCALE GENOMIC DNA]</scope>
    <source>
        <strain evidence="2 3">22ZTDG03-2</strain>
    </source>
</reference>
<dbReference type="Pfam" id="PF03102">
    <property type="entry name" value="NeuB"/>
    <property type="match status" value="1"/>
</dbReference>
<sequence length="347" mass="38615">MMADILLRDGKIIGSYKKPYIIAEVNSSHNGNIEVAKDMITKAKDAGCDCVKFQSWSTDSLYSKDYYDSNPIAKRIISKFSLPETELLELSKYCNEIGISFSSTPYSRGEVDFLVNECNVPYIKIASQDVNNYPYLEYIASKNVPIILSTGMAELDEIKKAVDTIEKQGNHKIILLHCISIYPAEPETINLNNIIGLREIFRDYPVGFSDHSLGTEMAVAATALGACAVEKHLTLDKSKMGMDNNMAIEPEEMAVLVHGCHSVFSAMGNKERVVSVEEYEQRKKMRRSIVFARNLPAGHKLSINDMDFKRPGTGLAPELTDSLIGRVLSRDVEADRLISQDDISGTL</sequence>
<dbReference type="PROSITE" id="PS50844">
    <property type="entry name" value="AFP_LIKE"/>
    <property type="match status" value="1"/>
</dbReference>
<dbReference type="PANTHER" id="PTHR42966:SF1">
    <property type="entry name" value="SIALIC ACID SYNTHASE"/>
    <property type="match status" value="1"/>
</dbReference>
<evidence type="ECO:0000259" key="1">
    <source>
        <dbReference type="PROSITE" id="PS50844"/>
    </source>
</evidence>
<dbReference type="Gene3D" id="3.90.1210.10">
    <property type="entry name" value="Antifreeze-like/N-acetylneuraminic acid synthase C-terminal domain"/>
    <property type="match status" value="1"/>
</dbReference>